<dbReference type="Pfam" id="PF01248">
    <property type="entry name" value="Ribosomal_L7Ae"/>
    <property type="match status" value="1"/>
</dbReference>
<dbReference type="InterPro" id="IPR004038">
    <property type="entry name" value="Ribosomal_eL8/eL30/eS12/Gad45"/>
</dbReference>
<dbReference type="Gene3D" id="3.30.1330.30">
    <property type="match status" value="1"/>
</dbReference>
<keyword evidence="3" id="KW-1185">Reference proteome</keyword>
<dbReference type="SUPFAM" id="SSF55315">
    <property type="entry name" value="L30e-like"/>
    <property type="match status" value="1"/>
</dbReference>
<feature type="domain" description="Ribosomal protein eL8/eL30/eS12/Gadd45" evidence="1">
    <location>
        <begin position="11"/>
        <end position="77"/>
    </location>
</feature>
<comment type="caution">
    <text evidence="2">The sequence shown here is derived from an EMBL/GenBank/DDBJ whole genome shotgun (WGS) entry which is preliminary data.</text>
</comment>
<dbReference type="RefSeq" id="WP_277215823.1">
    <property type="nucleotide sequence ID" value="NZ_JBBMFK010000011.1"/>
</dbReference>
<protein>
    <submittedName>
        <fullName evidence="2">Ribosomal L7Ae/L30e/S12e/Gadd45 family protein</fullName>
    </submittedName>
</protein>
<evidence type="ECO:0000313" key="2">
    <source>
        <dbReference type="EMBL" id="MEQ2443480.1"/>
    </source>
</evidence>
<gene>
    <name evidence="2" type="ORF">WMO64_08345</name>
</gene>
<dbReference type="InterPro" id="IPR029064">
    <property type="entry name" value="Ribosomal_eL30-like_sf"/>
</dbReference>
<proteinExistence type="predicted"/>
<name>A0ABV1E850_9FIRM</name>
<evidence type="ECO:0000313" key="3">
    <source>
        <dbReference type="Proteomes" id="UP001464378"/>
    </source>
</evidence>
<sequence length="80" mass="8333">MLSELKNGPKVAGVKQTKRAIGDGRAVRVFLAEDADPRVTEPVEELCREKGIAVEHVPAMKELGAACGIAVGSAVAALVH</sequence>
<organism evidence="2 3">
    <name type="scientific">Pseudoflavonifractor intestinihominis</name>
    <dbReference type="NCBI Taxonomy" id="3133171"/>
    <lineage>
        <taxon>Bacteria</taxon>
        <taxon>Bacillati</taxon>
        <taxon>Bacillota</taxon>
        <taxon>Clostridia</taxon>
        <taxon>Eubacteriales</taxon>
        <taxon>Oscillospiraceae</taxon>
        <taxon>Pseudoflavonifractor</taxon>
    </lineage>
</organism>
<dbReference type="EMBL" id="JBBMFK010000011">
    <property type="protein sequence ID" value="MEQ2443480.1"/>
    <property type="molecule type" value="Genomic_DNA"/>
</dbReference>
<evidence type="ECO:0000259" key="1">
    <source>
        <dbReference type="Pfam" id="PF01248"/>
    </source>
</evidence>
<accession>A0ABV1E850</accession>
<dbReference type="Proteomes" id="UP001464378">
    <property type="component" value="Unassembled WGS sequence"/>
</dbReference>
<reference evidence="2 3" key="1">
    <citation type="submission" date="2024-03" db="EMBL/GenBank/DDBJ databases">
        <title>Human intestinal bacterial collection.</title>
        <authorList>
            <person name="Pauvert C."/>
            <person name="Hitch T.C.A."/>
            <person name="Clavel T."/>
        </authorList>
    </citation>
    <scope>NUCLEOTIDE SEQUENCE [LARGE SCALE GENOMIC DNA]</scope>
    <source>
        <strain evidence="2 3">CLA-AP-H29</strain>
    </source>
</reference>